<evidence type="ECO:0000313" key="2">
    <source>
        <dbReference type="EMBL" id="EET01675.1"/>
    </source>
</evidence>
<feature type="compositionally biased region" description="Polar residues" evidence="1">
    <location>
        <begin position="296"/>
        <end position="308"/>
    </location>
</feature>
<dbReference type="OrthoDB" id="539213at2759"/>
<dbReference type="PANTHER" id="PTHR24184:SF11">
    <property type="entry name" value="ANKYRIN REPEAT AND SOCS BOX CONTAINING 3"/>
    <property type="match status" value="1"/>
</dbReference>
<dbReference type="Gene3D" id="1.25.40.20">
    <property type="entry name" value="Ankyrin repeat-containing domain"/>
    <property type="match status" value="1"/>
</dbReference>
<dbReference type="AlphaFoldDB" id="C6LQK2"/>
<evidence type="ECO:0000313" key="3">
    <source>
        <dbReference type="Proteomes" id="UP000002488"/>
    </source>
</evidence>
<feature type="compositionally biased region" description="Polar residues" evidence="1">
    <location>
        <begin position="200"/>
        <end position="218"/>
    </location>
</feature>
<feature type="region of interest" description="Disordered" evidence="1">
    <location>
        <begin position="184"/>
        <end position="244"/>
    </location>
</feature>
<feature type="compositionally biased region" description="Polar residues" evidence="1">
    <location>
        <begin position="453"/>
        <end position="466"/>
    </location>
</feature>
<dbReference type="Proteomes" id="UP000002488">
    <property type="component" value="Unassembled WGS sequence"/>
</dbReference>
<dbReference type="InterPro" id="IPR002110">
    <property type="entry name" value="Ankyrin_rpt"/>
</dbReference>
<gene>
    <name evidence="2" type="ORF">GL50581_1031</name>
</gene>
<dbReference type="InterPro" id="IPR036770">
    <property type="entry name" value="Ankyrin_rpt-contain_sf"/>
</dbReference>
<dbReference type="VEuPathDB" id="GiardiaDB:GL50581_1031"/>
<sequence length="474" mass="52568">MSFRTLDQWFCAIREHNLEAIKANVERFAGARGAHGETGLMLAAKLNIPEVVFFLAPHEKGCYNHDGDTALKLAIDERNFACIDELLHYEMHLKTSKGSTPLHSAVRRNLLGYLSVLVKHWKSTPDSQGVNALDLAAHLGHDEAAEYLIRHGSFSRQEVEHASDTAKRANHHVLAKSILSIAAQSHDQPATESRRAMVSHYQSSRSMGRSINDESTNNSPPPASVSDHSRSLKHSSFEKTISQSSASTPELYNFNCPRCRTMFESMAKRLKDLTAECRRLKEELSRVRTNNEEHPTTTPLIETAQDSKPTGLKTALDEVVPPARAPQMPFLSFDTDNTTHGEPGVASFTITIGNDNPQSSMLMAPTINQGTNQRNVSGKVESTSHGLRGLRARESPLRNVERGNPIHTPEYYNTMAQSPSYMQRVTALRSQTPVQGSERAISRNLNREVSPVGQDNSAYNISSLRPSSYEPVNH</sequence>
<dbReference type="Pfam" id="PF12796">
    <property type="entry name" value="Ank_2"/>
    <property type="match status" value="1"/>
</dbReference>
<reference evidence="2 3" key="1">
    <citation type="journal article" date="2009" name="PLoS Pathog.">
        <title>Draft genome sequencing of giardia intestinalis assemblage B isolate GS: is human giardiasis caused by two different species?</title>
        <authorList>
            <person name="Franzen O."/>
            <person name="Jerlstrom-Hultqvist J."/>
            <person name="Castro E."/>
            <person name="Sherwood E."/>
            <person name="Ankarklev J."/>
            <person name="Reiner D.S."/>
            <person name="Palm D."/>
            <person name="Andersson J.O."/>
            <person name="Andersson B."/>
            <person name="Svard S.G."/>
        </authorList>
    </citation>
    <scope>NUCLEOTIDE SEQUENCE [LARGE SCALE GENOMIC DNA]</scope>
    <source>
        <strain evidence="3">ATCC 50581 / GS clone H7</strain>
    </source>
</reference>
<dbReference type="OMA" id="CRTMFES"/>
<dbReference type="SMART" id="SM00248">
    <property type="entry name" value="ANK"/>
    <property type="match status" value="4"/>
</dbReference>
<dbReference type="EMBL" id="ACGJ01001410">
    <property type="protein sequence ID" value="EET01675.1"/>
    <property type="molecule type" value="Genomic_DNA"/>
</dbReference>
<name>C6LQK2_GIAIB</name>
<evidence type="ECO:0000256" key="1">
    <source>
        <dbReference type="SAM" id="MobiDB-lite"/>
    </source>
</evidence>
<feature type="region of interest" description="Disordered" evidence="1">
    <location>
        <begin position="429"/>
        <end position="474"/>
    </location>
</feature>
<protein>
    <submittedName>
        <fullName evidence="2">Protein 21.1</fullName>
    </submittedName>
</protein>
<comment type="caution">
    <text evidence="2">The sequence shown here is derived from an EMBL/GenBank/DDBJ whole genome shotgun (WGS) entry which is preliminary data.</text>
</comment>
<dbReference type="PANTHER" id="PTHR24184">
    <property type="entry name" value="SI:CH211-189E2.2"/>
    <property type="match status" value="1"/>
</dbReference>
<organism evidence="2 3">
    <name type="scientific">Giardia intestinalis (strain ATCC 50581 / GS clone H7)</name>
    <name type="common">Giardia lamblia</name>
    <dbReference type="NCBI Taxonomy" id="598745"/>
    <lineage>
        <taxon>Eukaryota</taxon>
        <taxon>Metamonada</taxon>
        <taxon>Diplomonadida</taxon>
        <taxon>Hexamitidae</taxon>
        <taxon>Giardiinae</taxon>
        <taxon>Giardia</taxon>
    </lineage>
</organism>
<feature type="region of interest" description="Disordered" evidence="1">
    <location>
        <begin position="288"/>
        <end position="308"/>
    </location>
</feature>
<proteinExistence type="predicted"/>
<dbReference type="SUPFAM" id="SSF48403">
    <property type="entry name" value="Ankyrin repeat"/>
    <property type="match status" value="1"/>
</dbReference>
<accession>C6LQK2</accession>